<dbReference type="GO" id="GO:0043190">
    <property type="term" value="C:ATP-binding cassette (ABC) transporter complex"/>
    <property type="evidence" value="ECO:0007669"/>
    <property type="project" value="InterPro"/>
</dbReference>
<name>A0AAD7XML0_9STRA</name>
<feature type="transmembrane region" description="Helical" evidence="3">
    <location>
        <begin position="329"/>
        <end position="352"/>
    </location>
</feature>
<proteinExistence type="predicted"/>
<keyword evidence="6" id="KW-1185">Reference proteome</keyword>
<organism evidence="5 6">
    <name type="scientific">Chrysophaeum taylorii</name>
    <dbReference type="NCBI Taxonomy" id="2483200"/>
    <lineage>
        <taxon>Eukaryota</taxon>
        <taxon>Sar</taxon>
        <taxon>Stramenopiles</taxon>
        <taxon>Ochrophyta</taxon>
        <taxon>Pelagophyceae</taxon>
        <taxon>Pelagomonadales</taxon>
        <taxon>Pelagomonadaceae</taxon>
        <taxon>Chrysophaeum</taxon>
    </lineage>
</organism>
<reference evidence="5" key="1">
    <citation type="submission" date="2023-01" db="EMBL/GenBank/DDBJ databases">
        <title>Metagenome sequencing of chrysophaentin producing Chrysophaeum taylorii.</title>
        <authorList>
            <person name="Davison J."/>
            <person name="Bewley C."/>
        </authorList>
    </citation>
    <scope>NUCLEOTIDE SEQUENCE</scope>
    <source>
        <strain evidence="5">NIES-1699</strain>
    </source>
</reference>
<evidence type="ECO:0000313" key="5">
    <source>
        <dbReference type="EMBL" id="KAJ8606801.1"/>
    </source>
</evidence>
<dbReference type="Proteomes" id="UP001230188">
    <property type="component" value="Unassembled WGS sequence"/>
</dbReference>
<dbReference type="InterPro" id="IPR015854">
    <property type="entry name" value="ABC_transpr_LolD-like"/>
</dbReference>
<evidence type="ECO:0000256" key="2">
    <source>
        <dbReference type="ARBA" id="ARBA00022840"/>
    </source>
</evidence>
<feature type="transmembrane region" description="Helical" evidence="3">
    <location>
        <begin position="242"/>
        <end position="266"/>
    </location>
</feature>
<dbReference type="GO" id="GO:0016887">
    <property type="term" value="F:ATP hydrolysis activity"/>
    <property type="evidence" value="ECO:0007669"/>
    <property type="project" value="InterPro"/>
</dbReference>
<dbReference type="AlphaFoldDB" id="A0AAD7XML0"/>
<dbReference type="InterPro" id="IPR027417">
    <property type="entry name" value="P-loop_NTPase"/>
</dbReference>
<evidence type="ECO:0000313" key="6">
    <source>
        <dbReference type="Proteomes" id="UP001230188"/>
    </source>
</evidence>
<dbReference type="GO" id="GO:0005524">
    <property type="term" value="F:ATP binding"/>
    <property type="evidence" value="ECO:0007669"/>
    <property type="project" value="UniProtKB-KW"/>
</dbReference>
<feature type="domain" description="ABC transporter" evidence="4">
    <location>
        <begin position="6"/>
        <end position="231"/>
    </location>
</feature>
<protein>
    <recommendedName>
        <fullName evidence="4">ABC transporter domain-containing protein</fullName>
    </recommendedName>
</protein>
<dbReference type="PROSITE" id="PS50893">
    <property type="entry name" value="ABC_TRANSPORTER_2"/>
    <property type="match status" value="1"/>
</dbReference>
<dbReference type="InterPro" id="IPR030802">
    <property type="entry name" value="Permease_MalE"/>
</dbReference>
<dbReference type="InterPro" id="IPR003593">
    <property type="entry name" value="AAA+_ATPase"/>
</dbReference>
<comment type="caution">
    <text evidence="5">The sequence shown here is derived from an EMBL/GenBank/DDBJ whole genome shotgun (WGS) entry which is preliminary data.</text>
</comment>
<keyword evidence="3" id="KW-1133">Transmembrane helix</keyword>
<dbReference type="PANTHER" id="PTHR24220">
    <property type="entry name" value="IMPORT ATP-BINDING PROTEIN"/>
    <property type="match status" value="1"/>
</dbReference>
<dbReference type="GO" id="GO:0022857">
    <property type="term" value="F:transmembrane transporter activity"/>
    <property type="evidence" value="ECO:0007669"/>
    <property type="project" value="TreeGrafter"/>
</dbReference>
<sequence length="531" mass="57107">MAAEEAPLLRVAATELPCAVEKEVRFDVRPRDVVWLKGPSGVGKSTICSRIALQRNDDRIIVDWRPDVPVSERCGALFQETTLVDSLCLGANVLLALQQEDGRRRNDDAAKAKALVEAVGLSWHRDALKMPTELSGGMARRGAIALQLASRKRVVVLDEPFTGLPIDTAREVATELRQHLVDAALVVVSHRPELVTLLNKNGATKEVDLSPREDESSEPDGRASLLEAGRFWRRFHQKLADYLVYSAPLILLAFAAAGLAVSAVSADLLSRLDASPLVDRLVETEVLPLVDLLLKNKDNPLEATMAKAFVRSKARSLADGAFPPAKRAVYARGIAALFVLELGPLLAGLLFAGRIGGAFAGEVATMQATRQNDLLRTLGVDARRWSLYPALLAALVAVPVLAAAGTLEALYIASVVGRRRLSDSWFWPRVRGAVLPGLASRVSGASSLNSALLRLATWPPAFHLLKTLSYVLILLAAAELAARRPRLSPRDVPGAVTAAVVFGSLAIILLDFLFSQLLILDDSPADASSSL</sequence>
<dbReference type="InterPro" id="IPR003439">
    <property type="entry name" value="ABC_transporter-like_ATP-bd"/>
</dbReference>
<evidence type="ECO:0000259" key="4">
    <source>
        <dbReference type="PROSITE" id="PS50893"/>
    </source>
</evidence>
<keyword evidence="1" id="KW-0547">Nucleotide-binding</keyword>
<accession>A0AAD7XML0</accession>
<keyword evidence="3" id="KW-0472">Membrane</keyword>
<dbReference type="SUPFAM" id="SSF52540">
    <property type="entry name" value="P-loop containing nucleoside triphosphate hydrolases"/>
    <property type="match status" value="1"/>
</dbReference>
<evidence type="ECO:0000256" key="3">
    <source>
        <dbReference type="SAM" id="Phobius"/>
    </source>
</evidence>
<dbReference type="SMART" id="SM00382">
    <property type="entry name" value="AAA"/>
    <property type="match status" value="1"/>
</dbReference>
<keyword evidence="3" id="KW-0812">Transmembrane</keyword>
<evidence type="ECO:0000256" key="1">
    <source>
        <dbReference type="ARBA" id="ARBA00022741"/>
    </source>
</evidence>
<feature type="transmembrane region" description="Helical" evidence="3">
    <location>
        <begin position="494"/>
        <end position="514"/>
    </location>
</feature>
<keyword evidence="2" id="KW-0067">ATP-binding</keyword>
<dbReference type="Pfam" id="PF00005">
    <property type="entry name" value="ABC_tran"/>
    <property type="match status" value="1"/>
</dbReference>
<dbReference type="Gene3D" id="3.40.50.300">
    <property type="entry name" value="P-loop containing nucleotide triphosphate hydrolases"/>
    <property type="match status" value="1"/>
</dbReference>
<dbReference type="EMBL" id="JAQMWT010000247">
    <property type="protein sequence ID" value="KAJ8606801.1"/>
    <property type="molecule type" value="Genomic_DNA"/>
</dbReference>
<feature type="transmembrane region" description="Helical" evidence="3">
    <location>
        <begin position="461"/>
        <end position="482"/>
    </location>
</feature>
<feature type="transmembrane region" description="Helical" evidence="3">
    <location>
        <begin position="390"/>
        <end position="413"/>
    </location>
</feature>
<dbReference type="Pfam" id="PF02405">
    <property type="entry name" value="MlaE"/>
    <property type="match status" value="1"/>
</dbReference>
<gene>
    <name evidence="5" type="ORF">CTAYLR_010609</name>
</gene>